<dbReference type="KEGG" id="psua:FLK61_23540"/>
<reference evidence="2" key="1">
    <citation type="submission" date="2019-07" db="EMBL/GenBank/DDBJ databases">
        <title>Bacillus alkalisoli sp. nov. isolated from saline soil.</title>
        <authorList>
            <person name="Sun J.-Q."/>
            <person name="Xu L."/>
        </authorList>
    </citation>
    <scope>NUCLEOTIDE SEQUENCE [LARGE SCALE GENOMIC DNA]</scope>
    <source>
        <strain evidence="2">M4U3P1</strain>
    </source>
</reference>
<proteinExistence type="predicted"/>
<dbReference type="Proteomes" id="UP000318138">
    <property type="component" value="Chromosome"/>
</dbReference>
<evidence type="ECO:0000313" key="2">
    <source>
        <dbReference type="Proteomes" id="UP000318138"/>
    </source>
</evidence>
<gene>
    <name evidence="1" type="ORF">FLK61_23540</name>
</gene>
<name>A0A859FAV8_9BACI</name>
<accession>A0A859FAV8</accession>
<dbReference type="AlphaFoldDB" id="A0A859FAV8"/>
<organism evidence="1 2">
    <name type="scientific">Paenalkalicoccus suaedae</name>
    <dbReference type="NCBI Taxonomy" id="2592382"/>
    <lineage>
        <taxon>Bacteria</taxon>
        <taxon>Bacillati</taxon>
        <taxon>Bacillota</taxon>
        <taxon>Bacilli</taxon>
        <taxon>Bacillales</taxon>
        <taxon>Bacillaceae</taxon>
        <taxon>Paenalkalicoccus</taxon>
    </lineage>
</organism>
<protein>
    <submittedName>
        <fullName evidence="1">Uncharacterized protein</fullName>
    </submittedName>
</protein>
<sequence length="52" mass="5324">MGAVVESDRIAAARVVADVVDTAVVAVAVVGATRLTDRTIIKSVSMVQAANR</sequence>
<dbReference type="EMBL" id="CP041372">
    <property type="protein sequence ID" value="QKS69771.1"/>
    <property type="molecule type" value="Genomic_DNA"/>
</dbReference>
<evidence type="ECO:0000313" key="1">
    <source>
        <dbReference type="EMBL" id="QKS69771.1"/>
    </source>
</evidence>
<keyword evidence="2" id="KW-1185">Reference proteome</keyword>